<evidence type="ECO:0000313" key="2">
    <source>
        <dbReference type="Proteomes" id="UP001152964"/>
    </source>
</evidence>
<proteinExistence type="predicted"/>
<dbReference type="EMBL" id="OX291497">
    <property type="protein sequence ID" value="CAI2005470.1"/>
    <property type="molecule type" value="Genomic_DNA"/>
</dbReference>
<accession>A0ABN8VVS7</accession>
<name>A0ABN8VVS7_SACEU</name>
<protein>
    <submittedName>
        <fullName evidence="1">Uncharacterized protein</fullName>
    </submittedName>
</protein>
<organism evidence="1 2">
    <name type="scientific">Saccharomyces eubayanus</name>
    <name type="common">Yeast</name>
    <dbReference type="NCBI Taxonomy" id="1080349"/>
    <lineage>
        <taxon>Eukaryota</taxon>
        <taxon>Fungi</taxon>
        <taxon>Dikarya</taxon>
        <taxon>Ascomycota</taxon>
        <taxon>Saccharomycotina</taxon>
        <taxon>Saccharomycetes</taxon>
        <taxon>Saccharomycetales</taxon>
        <taxon>Saccharomycetaceae</taxon>
        <taxon>Saccharomyces</taxon>
    </lineage>
</organism>
<reference evidence="1" key="1">
    <citation type="submission" date="2022-08" db="EMBL/GenBank/DDBJ databases">
        <authorList>
            <person name="Byrne P K."/>
        </authorList>
    </citation>
    <scope>NUCLEOTIDE SEQUENCE</scope>
    <source>
        <strain evidence="1">UCD650</strain>
    </source>
</reference>
<evidence type="ECO:0000313" key="1">
    <source>
        <dbReference type="EMBL" id="CAI2005470.1"/>
    </source>
</evidence>
<gene>
    <name evidence="1" type="primary">U6500G03440</name>
    <name evidence="1" type="ORF">SEUBUCD650_0G03440</name>
</gene>
<sequence>MTKLCVQTTTKSYTSLLLKKLGAISARRNPVQRVRLTMLFFFQPLVRTITILDWRCRMSEVERTIRNPSVGPFPASPLEKIGGLLSGGLSRGSLQISAGAARRNTEIADGPDFCPSSSLPHHLAVCTGAVAVTRILGVVLAAKWFGLRFT</sequence>
<keyword evidence="2" id="KW-1185">Reference proteome</keyword>
<dbReference type="Proteomes" id="UP001152964">
    <property type="component" value="Chromosome 7"/>
</dbReference>